<dbReference type="Proteomes" id="UP000006844">
    <property type="component" value="Chromosome"/>
</dbReference>
<dbReference type="GO" id="GO:0006046">
    <property type="term" value="P:N-acetylglucosamine catabolic process"/>
    <property type="evidence" value="ECO:0007669"/>
    <property type="project" value="TreeGrafter"/>
</dbReference>
<gene>
    <name evidence="2" type="ordered locus">AciPR4_2743</name>
</gene>
<dbReference type="GO" id="GO:0005737">
    <property type="term" value="C:cytoplasm"/>
    <property type="evidence" value="ECO:0007669"/>
    <property type="project" value="TreeGrafter"/>
</dbReference>
<dbReference type="GO" id="GO:0016853">
    <property type="term" value="F:isomerase activity"/>
    <property type="evidence" value="ECO:0007669"/>
    <property type="project" value="UniProtKB-KW"/>
</dbReference>
<dbReference type="STRING" id="401053.AciPR4_2743"/>
<feature type="domain" description="Glucosamine/galactosamine-6-phosphate isomerase" evidence="1">
    <location>
        <begin position="20"/>
        <end position="238"/>
    </location>
</feature>
<dbReference type="GO" id="GO:0006043">
    <property type="term" value="P:glucosamine catabolic process"/>
    <property type="evidence" value="ECO:0007669"/>
    <property type="project" value="TreeGrafter"/>
</dbReference>
<keyword evidence="2" id="KW-0413">Isomerase</keyword>
<dbReference type="InterPro" id="IPR037171">
    <property type="entry name" value="NagB/RpiA_transferase-like"/>
</dbReference>
<dbReference type="eggNOG" id="COG0363">
    <property type="taxonomic scope" value="Bacteria"/>
</dbReference>
<dbReference type="InterPro" id="IPR004547">
    <property type="entry name" value="Glucosamine6P_isomerase"/>
</dbReference>
<dbReference type="CDD" id="cd01399">
    <property type="entry name" value="GlcN6P_deaminase"/>
    <property type="match status" value="1"/>
</dbReference>
<name>E8V2P2_TERSS</name>
<accession>E8V2P2</accession>
<dbReference type="GO" id="GO:0005975">
    <property type="term" value="P:carbohydrate metabolic process"/>
    <property type="evidence" value="ECO:0007669"/>
    <property type="project" value="InterPro"/>
</dbReference>
<sequence length="257" mass="28611">MTITTPGLLKTSMNIRIEPTREALGKAAATDIAQAIREELLSKPTLRMIFAAAPSQSEMLHELIRQPGIDWQRISAFHMDEYIGLPERSPQSFGMWLRDAIFDRVPLANYHLIEPGNKPEKVCEDYAQKLAEGPIDIVLLGVGANGHLAFNDPPADLDDPLFVKVVDLDDVCRQQQVDDECFATFEDVPTKAISLTIPTLLRGERLFCCVPGSFKARAVRDMVHEPVSGNCPATALRTHPRCMVYLDPESSAELERE</sequence>
<dbReference type="GO" id="GO:0004342">
    <property type="term" value="F:glucosamine-6-phosphate deaminase activity"/>
    <property type="evidence" value="ECO:0007669"/>
    <property type="project" value="InterPro"/>
</dbReference>
<dbReference type="PANTHER" id="PTHR11280:SF6">
    <property type="entry name" value="GLUCOSAMINE-6-PHOSPHATE ISOMERASE NAGB"/>
    <property type="match status" value="1"/>
</dbReference>
<dbReference type="InterPro" id="IPR006148">
    <property type="entry name" value="Glc/Gal-6P_isomerase"/>
</dbReference>
<dbReference type="Pfam" id="PF01182">
    <property type="entry name" value="Glucosamine_iso"/>
    <property type="match status" value="1"/>
</dbReference>
<dbReference type="SUPFAM" id="SSF100950">
    <property type="entry name" value="NagB/RpiA/CoA transferase-like"/>
    <property type="match status" value="1"/>
</dbReference>
<dbReference type="AlphaFoldDB" id="E8V2P2"/>
<evidence type="ECO:0000313" key="3">
    <source>
        <dbReference type="Proteomes" id="UP000006844"/>
    </source>
</evidence>
<dbReference type="Gene3D" id="3.40.50.1360">
    <property type="match status" value="1"/>
</dbReference>
<dbReference type="EMBL" id="CP002467">
    <property type="protein sequence ID" value="ADV83517.1"/>
    <property type="molecule type" value="Genomic_DNA"/>
</dbReference>
<keyword evidence="3" id="KW-1185">Reference proteome</keyword>
<reference evidence="2 3" key="1">
    <citation type="journal article" date="2012" name="Stand. Genomic Sci.">
        <title>Complete genome sequence of Terriglobus saanensis type strain SP1PR4(T), an Acidobacteria from tundra soil.</title>
        <authorList>
            <person name="Rawat S.R."/>
            <person name="Mannisto M.K."/>
            <person name="Starovoytov V."/>
            <person name="Goodwin L."/>
            <person name="Nolan M."/>
            <person name="Hauser L."/>
            <person name="Land M."/>
            <person name="Davenport K.W."/>
            <person name="Woyke T."/>
            <person name="Haggblom M.M."/>
        </authorList>
    </citation>
    <scope>NUCLEOTIDE SEQUENCE</scope>
    <source>
        <strain evidence="3">ATCC BAA-1853 / DSM 23119 / SP1PR4</strain>
    </source>
</reference>
<protein>
    <submittedName>
        <fullName evidence="2">Glucosamine/galactosamine-6-phosphate isomerase</fullName>
    </submittedName>
</protein>
<dbReference type="PANTHER" id="PTHR11280">
    <property type="entry name" value="GLUCOSAMINE-6-PHOSPHATE ISOMERASE"/>
    <property type="match status" value="1"/>
</dbReference>
<dbReference type="GO" id="GO:0019262">
    <property type="term" value="P:N-acetylneuraminate catabolic process"/>
    <property type="evidence" value="ECO:0007669"/>
    <property type="project" value="TreeGrafter"/>
</dbReference>
<dbReference type="KEGG" id="tsa:AciPR4_2743"/>
<evidence type="ECO:0000313" key="2">
    <source>
        <dbReference type="EMBL" id="ADV83517.1"/>
    </source>
</evidence>
<organism evidence="2 3">
    <name type="scientific">Terriglobus saanensis (strain ATCC BAA-1853 / DSM 23119 / SP1PR4)</name>
    <dbReference type="NCBI Taxonomy" id="401053"/>
    <lineage>
        <taxon>Bacteria</taxon>
        <taxon>Pseudomonadati</taxon>
        <taxon>Acidobacteriota</taxon>
        <taxon>Terriglobia</taxon>
        <taxon>Terriglobales</taxon>
        <taxon>Acidobacteriaceae</taxon>
        <taxon>Terriglobus</taxon>
    </lineage>
</organism>
<proteinExistence type="predicted"/>
<dbReference type="GO" id="GO:0042802">
    <property type="term" value="F:identical protein binding"/>
    <property type="evidence" value="ECO:0007669"/>
    <property type="project" value="TreeGrafter"/>
</dbReference>
<evidence type="ECO:0000259" key="1">
    <source>
        <dbReference type="Pfam" id="PF01182"/>
    </source>
</evidence>
<dbReference type="HOGENOM" id="CLU_049611_1_0_0"/>